<dbReference type="AlphaFoldDB" id="A0A8S1NN34"/>
<evidence type="ECO:0000256" key="1">
    <source>
        <dbReference type="SAM" id="MobiDB-lite"/>
    </source>
</evidence>
<feature type="region of interest" description="Disordered" evidence="1">
    <location>
        <begin position="121"/>
        <end position="156"/>
    </location>
</feature>
<reference evidence="2" key="1">
    <citation type="submission" date="2021-01" db="EMBL/GenBank/DDBJ databases">
        <authorList>
            <consortium name="Genoscope - CEA"/>
            <person name="William W."/>
        </authorList>
    </citation>
    <scope>NUCLEOTIDE SEQUENCE</scope>
</reference>
<dbReference type="EMBL" id="CAJJDM010000096">
    <property type="protein sequence ID" value="CAD8093470.1"/>
    <property type="molecule type" value="Genomic_DNA"/>
</dbReference>
<sequence length="595" mass="70054">MKKYKGINSQIINQRLFEKYCQSQNYYYTRDINDILSDATTKGVIRYKDWNCYDEEDEYLKRSYKLGEYPSKIALLAEYYKFHSDIARIFQEPVASMLNKYYDKKRKYEYYRIAKLIEDENKKNPHKPPKGIVGDKPSPLNSQESNQNNEEEQNESNLQNIQILKELSWLNQLQQQSEKPAKIKHDVSYTLNEICKQIGNYPDQSSLYIPQNVKSEEIKLENFLSYLNKKQINPKKYTTQPSDQIIQSLLQLHQPKNQNNIQKKIEINYLLKTQNNEYPNNNKNYNFVKNSLDYLNRKQEKNKISIDEMATKIDSRLSESLKQKSKNQLITSQNNNKNTSPTTQINQKTTIGSFANIKTQQSQTNQNKNYIAKLLIEDDQISPDMKWKNGALTHRPISGTQNFFNSDRNSPFFKKMKSENVKFQKAKTQHQYNNNLNTKNLVNNQPKSRKTTSQNIHIRQTSNQERLMTFHNNNDINDYKNKNTRLLFQELKQSSGHKKHFSDSRGLYQKEQLNDLVCLTERGSNFEFLLKNNHTQQCSPKGHNFKKMNSGTFNPPKSNIPLEKGTLIQQMIIKVAKQNQQKQIINNNKITYKHS</sequence>
<protein>
    <submittedName>
        <fullName evidence="2">Uncharacterized protein</fullName>
    </submittedName>
</protein>
<organism evidence="2 3">
    <name type="scientific">Paramecium primaurelia</name>
    <dbReference type="NCBI Taxonomy" id="5886"/>
    <lineage>
        <taxon>Eukaryota</taxon>
        <taxon>Sar</taxon>
        <taxon>Alveolata</taxon>
        <taxon>Ciliophora</taxon>
        <taxon>Intramacronucleata</taxon>
        <taxon>Oligohymenophorea</taxon>
        <taxon>Peniculida</taxon>
        <taxon>Parameciidae</taxon>
        <taxon>Paramecium</taxon>
    </lineage>
</organism>
<evidence type="ECO:0000313" key="3">
    <source>
        <dbReference type="Proteomes" id="UP000688137"/>
    </source>
</evidence>
<dbReference type="OMA" id="WNCYDEE"/>
<proteinExistence type="predicted"/>
<name>A0A8S1NN34_PARPR</name>
<accession>A0A8S1NN34</accession>
<keyword evidence="3" id="KW-1185">Reference proteome</keyword>
<gene>
    <name evidence="2" type="ORF">PPRIM_AZ9-3.1.T0930100</name>
</gene>
<evidence type="ECO:0000313" key="2">
    <source>
        <dbReference type="EMBL" id="CAD8093470.1"/>
    </source>
</evidence>
<dbReference type="Proteomes" id="UP000688137">
    <property type="component" value="Unassembled WGS sequence"/>
</dbReference>
<comment type="caution">
    <text evidence="2">The sequence shown here is derived from an EMBL/GenBank/DDBJ whole genome shotgun (WGS) entry which is preliminary data.</text>
</comment>